<proteinExistence type="predicted"/>
<keyword evidence="1" id="KW-0732">Signal</keyword>
<evidence type="ECO:0000256" key="1">
    <source>
        <dbReference type="SAM" id="SignalP"/>
    </source>
</evidence>
<evidence type="ECO:0000313" key="2">
    <source>
        <dbReference type="EMBL" id="MBF4374401.1"/>
    </source>
</evidence>
<dbReference type="RefSeq" id="WP_194663862.1">
    <property type="nucleotide sequence ID" value="NZ_RDPI01000019.1"/>
</dbReference>
<dbReference type="PROSITE" id="PS51257">
    <property type="entry name" value="PROKAR_LIPOPROTEIN"/>
    <property type="match status" value="1"/>
</dbReference>
<name>A0ABR9Z7F4_VIBAN</name>
<organism evidence="2 3">
    <name type="scientific">Vibrio anguillarum</name>
    <name type="common">Listonella anguillarum</name>
    <dbReference type="NCBI Taxonomy" id="55601"/>
    <lineage>
        <taxon>Bacteria</taxon>
        <taxon>Pseudomonadati</taxon>
        <taxon>Pseudomonadota</taxon>
        <taxon>Gammaproteobacteria</taxon>
        <taxon>Vibrionales</taxon>
        <taxon>Vibrionaceae</taxon>
        <taxon>Vibrio</taxon>
    </lineage>
</organism>
<feature type="chain" id="PRO_5045565826" description="Lipoprotein" evidence="1">
    <location>
        <begin position="21"/>
        <end position="453"/>
    </location>
</feature>
<dbReference type="EMBL" id="RDPI01000019">
    <property type="protein sequence ID" value="MBF4374401.1"/>
    <property type="molecule type" value="Genomic_DNA"/>
</dbReference>
<feature type="signal peptide" evidence="1">
    <location>
        <begin position="1"/>
        <end position="20"/>
    </location>
</feature>
<evidence type="ECO:0000313" key="3">
    <source>
        <dbReference type="Proteomes" id="UP000726136"/>
    </source>
</evidence>
<evidence type="ECO:0008006" key="4">
    <source>
        <dbReference type="Google" id="ProtNLM"/>
    </source>
</evidence>
<gene>
    <name evidence="2" type="ORF">EAY46_15135</name>
</gene>
<keyword evidence="3" id="KW-1185">Reference proteome</keyword>
<dbReference type="Proteomes" id="UP000726136">
    <property type="component" value="Unassembled WGS sequence"/>
</dbReference>
<comment type="caution">
    <text evidence="2">The sequence shown here is derived from an EMBL/GenBank/DDBJ whole genome shotgun (WGS) entry which is preliminary data.</text>
</comment>
<protein>
    <recommendedName>
        <fullName evidence="4">Lipoprotein</fullName>
    </recommendedName>
</protein>
<reference evidence="2 3" key="1">
    <citation type="journal article" date="2021" name="PeerJ">
        <title>Analysis of 44 Vibrio anguillarum genomes reveals high genetic diversity.</title>
        <authorList>
            <person name="Hansen M.J."/>
            <person name="Dalsgaard I."/>
        </authorList>
    </citation>
    <scope>NUCLEOTIDE SEQUENCE [LARGE SCALE GENOMIC DNA]</scope>
    <source>
        <strain evidence="2 3">040915-1/1B</strain>
    </source>
</reference>
<accession>A0ABR9Z7F4</accession>
<sequence length="453" mass="51803">MNFKTHGFTALTLATSLAIAGCLNDASKDAKLIFNQHTEKMIKSGRLSVDKVKITYFDEYDYQRAYEIQRIDDVISLKDEFASLYTAQKQLPPITSEMVNDDKAFTALEKPINDFNFALMTAEDKWGQIERDIAKLNEEQILFLQNSAKQVKEKIAQHNQYIAGQVEHVRTLGNQEKIILNKIYAKSDDIANSINSGIDVHNISLPKSTPHSLTYQERKSTASGTCDSRNYGQYKDITFQHGSTCYSYKVDDKLKPYKDIINTLRTQLRDKAQLNAEYDTARKAKYEATKQHNQAIHLANERYGKEQDNNKALSDISRSLALMTKTPLEHARFMESQLGESYKQLIKASREYADTEMKHLIDSKPSKELVLASLEHTFPLDFSRNQMATIQYNIIDRALNSEYSYMSIEDLMITQGKATTDSLYPINVSNSITVEVPKLEQMIMSQLAKRYKN</sequence>